<reference evidence="1 2" key="1">
    <citation type="submission" date="2018-09" db="EMBL/GenBank/DDBJ databases">
        <title>Phylogeny of the Shewanellaceae, and recommendation for two new genera, Pseudoshewanella and Parashewanella.</title>
        <authorList>
            <person name="Wang G."/>
        </authorList>
    </citation>
    <scope>NUCLEOTIDE SEQUENCE [LARGE SCALE GENOMIC DNA]</scope>
    <source>
        <strain evidence="1 2">KCTC 22492</strain>
    </source>
</reference>
<dbReference type="AlphaFoldDB" id="A0A3A6UIZ7"/>
<name>A0A3A6UIZ7_9GAMM</name>
<keyword evidence="2" id="KW-1185">Reference proteome</keyword>
<dbReference type="RefSeq" id="WP_121852095.1">
    <property type="nucleotide sequence ID" value="NZ_CP037952.1"/>
</dbReference>
<protein>
    <submittedName>
        <fullName evidence="1">Uncharacterized protein</fullName>
    </submittedName>
</protein>
<organism evidence="1 2">
    <name type="scientific">Parashewanella spongiae</name>
    <dbReference type="NCBI Taxonomy" id="342950"/>
    <lineage>
        <taxon>Bacteria</taxon>
        <taxon>Pseudomonadati</taxon>
        <taxon>Pseudomonadota</taxon>
        <taxon>Gammaproteobacteria</taxon>
        <taxon>Alteromonadales</taxon>
        <taxon>Shewanellaceae</taxon>
        <taxon>Parashewanella</taxon>
    </lineage>
</organism>
<accession>A0A3A6UIZ7</accession>
<dbReference type="Proteomes" id="UP000273022">
    <property type="component" value="Unassembled WGS sequence"/>
</dbReference>
<evidence type="ECO:0000313" key="2">
    <source>
        <dbReference type="Proteomes" id="UP000273022"/>
    </source>
</evidence>
<gene>
    <name evidence="1" type="ORF">D5R81_02570</name>
</gene>
<dbReference type="EMBL" id="QYYH01000009">
    <property type="protein sequence ID" value="RJY19062.1"/>
    <property type="molecule type" value="Genomic_DNA"/>
</dbReference>
<sequence>MGKKPSSTQALECQEDISALSKTELLQLFGEDSTALGIEADELDNTFEGDESTQRVINFERVATVHEEFDFLETSWP</sequence>
<evidence type="ECO:0000313" key="1">
    <source>
        <dbReference type="EMBL" id="RJY19062.1"/>
    </source>
</evidence>
<proteinExistence type="predicted"/>
<comment type="caution">
    <text evidence="1">The sequence shown here is derived from an EMBL/GenBank/DDBJ whole genome shotgun (WGS) entry which is preliminary data.</text>
</comment>